<feature type="compositionally biased region" description="Basic residues" evidence="2">
    <location>
        <begin position="143"/>
        <end position="154"/>
    </location>
</feature>
<feature type="disulfide bond" evidence="1">
    <location>
        <begin position="116"/>
        <end position="120"/>
    </location>
</feature>
<dbReference type="EMBL" id="AZDA01000056">
    <property type="protein sequence ID" value="KRK36935.1"/>
    <property type="molecule type" value="Genomic_DNA"/>
</dbReference>
<evidence type="ECO:0000313" key="3">
    <source>
        <dbReference type="EMBL" id="KRK36935.1"/>
    </source>
</evidence>
<dbReference type="Pfam" id="PF06265">
    <property type="entry name" value="YutD-like"/>
    <property type="match status" value="1"/>
</dbReference>
<accession>A0A0R1H2Z5</accession>
<evidence type="ECO:0008006" key="5">
    <source>
        <dbReference type="Google" id="ProtNLM"/>
    </source>
</evidence>
<dbReference type="Proteomes" id="UP000051461">
    <property type="component" value="Unassembled WGS sequence"/>
</dbReference>
<evidence type="ECO:0000313" key="4">
    <source>
        <dbReference type="Proteomes" id="UP000051461"/>
    </source>
</evidence>
<dbReference type="InterPro" id="IPR038141">
    <property type="entry name" value="YutD-like_sf"/>
</dbReference>
<reference evidence="3 4" key="1">
    <citation type="journal article" date="2015" name="Genome Announc.">
        <title>Expanding the biotechnology potential of lactobacilli through comparative genomics of 213 strains and associated genera.</title>
        <authorList>
            <person name="Sun Z."/>
            <person name="Harris H.M."/>
            <person name="McCann A."/>
            <person name="Guo C."/>
            <person name="Argimon S."/>
            <person name="Zhang W."/>
            <person name="Yang X."/>
            <person name="Jeffery I.B."/>
            <person name="Cooney J.C."/>
            <person name="Kagawa T.F."/>
            <person name="Liu W."/>
            <person name="Song Y."/>
            <person name="Salvetti E."/>
            <person name="Wrobel A."/>
            <person name="Rasinkangas P."/>
            <person name="Parkhill J."/>
            <person name="Rea M.C."/>
            <person name="O'Sullivan O."/>
            <person name="Ritari J."/>
            <person name="Douillard F.P."/>
            <person name="Paul Ross R."/>
            <person name="Yang R."/>
            <person name="Briner A.E."/>
            <person name="Felis G.E."/>
            <person name="de Vos W.M."/>
            <person name="Barrangou R."/>
            <person name="Klaenhammer T.R."/>
            <person name="Caufield P.W."/>
            <person name="Cui Y."/>
            <person name="Zhang H."/>
            <person name="O'Toole P.W."/>
        </authorList>
    </citation>
    <scope>NUCLEOTIDE SEQUENCE [LARGE SCALE GENOMIC DNA]</scope>
    <source>
        <strain evidence="3 4">DSM 20003</strain>
    </source>
</reference>
<dbReference type="AlphaFoldDB" id="A0A0R1H2Z5"/>
<feature type="region of interest" description="Disordered" evidence="2">
    <location>
        <begin position="136"/>
        <end position="195"/>
    </location>
</feature>
<dbReference type="STRING" id="1423726.FC07_GL002915"/>
<protein>
    <recommendedName>
        <fullName evidence="5">Transcriptional regulator</fullName>
    </recommendedName>
</protein>
<dbReference type="Gene3D" id="3.50.4.20">
    <property type="match status" value="1"/>
</dbReference>
<dbReference type="InterPro" id="IPR009370">
    <property type="entry name" value="YutD-like"/>
</dbReference>
<dbReference type="PATRIC" id="fig|1423726.3.peg.3028"/>
<keyword evidence="4" id="KW-1185">Reference proteome</keyword>
<name>A0A0R1H2Z5_9LACO</name>
<feature type="compositionally biased region" description="Basic residues" evidence="2">
    <location>
        <begin position="180"/>
        <end position="195"/>
    </location>
</feature>
<sequence>MSEKQPEPEKGINIAAEISEIAQSDKVEATPRVLMESENMLTIDGHPFELVLNYRDGFDPDKLGQRFSDILLKYNYIVGDWGYEQLRLKGFYSDNNKHARRDQMISCLEDYLNEYCNFGCAYFVLAQVGAPTIPKSLREATPRRRRNRKPRRRKPAEAEKRVSKQPLRREGQKVVTSQKGSRHRHFTVKNKQAKN</sequence>
<dbReference type="RefSeq" id="WP_057904561.1">
    <property type="nucleotide sequence ID" value="NZ_AZDA01000056.1"/>
</dbReference>
<evidence type="ECO:0000256" key="1">
    <source>
        <dbReference type="PIRSR" id="PIRSR012565-1"/>
    </source>
</evidence>
<proteinExistence type="predicted"/>
<organism evidence="3 4">
    <name type="scientific">Loigolactobacillus bifermentans DSM 20003</name>
    <dbReference type="NCBI Taxonomy" id="1423726"/>
    <lineage>
        <taxon>Bacteria</taxon>
        <taxon>Bacillati</taxon>
        <taxon>Bacillota</taxon>
        <taxon>Bacilli</taxon>
        <taxon>Lactobacillales</taxon>
        <taxon>Lactobacillaceae</taxon>
        <taxon>Loigolactobacillus</taxon>
    </lineage>
</organism>
<feature type="compositionally biased region" description="Basic and acidic residues" evidence="2">
    <location>
        <begin position="155"/>
        <end position="172"/>
    </location>
</feature>
<dbReference type="PIRSF" id="PIRSF012565">
    <property type="entry name" value="DUF1027"/>
    <property type="match status" value="1"/>
</dbReference>
<comment type="caution">
    <text evidence="3">The sequence shown here is derived from an EMBL/GenBank/DDBJ whole genome shotgun (WGS) entry which is preliminary data.</text>
</comment>
<keyword evidence="1" id="KW-1015">Disulfide bond</keyword>
<dbReference type="OrthoDB" id="1650379at2"/>
<evidence type="ECO:0000256" key="2">
    <source>
        <dbReference type="SAM" id="MobiDB-lite"/>
    </source>
</evidence>
<gene>
    <name evidence="3" type="ORF">FC07_GL002915</name>
</gene>